<reference evidence="2 3" key="1">
    <citation type="journal article" date="2018" name="G3 (Bethesda)">
        <title>A High-Quality Reference Genome for the Invasive Mosquitofish Gambusia affinis Using a Chicago Library.</title>
        <authorList>
            <person name="Hoffberg S.L."/>
            <person name="Troendle N.J."/>
            <person name="Glenn T.C."/>
            <person name="Mahmud O."/>
            <person name="Louha S."/>
            <person name="Chalopin D."/>
            <person name="Bennetzen J.L."/>
            <person name="Mauricio R."/>
        </authorList>
    </citation>
    <scope>NUCLEOTIDE SEQUENCE [LARGE SCALE GENOMIC DNA]</scope>
    <source>
        <strain evidence="2">NE01/NJP1002.9</strain>
        <tissue evidence="2">Muscle</tissue>
    </source>
</reference>
<evidence type="ECO:0000313" key="3">
    <source>
        <dbReference type="Proteomes" id="UP000250572"/>
    </source>
</evidence>
<organism evidence="2 3">
    <name type="scientific">Gambusia affinis</name>
    <name type="common">Western mosquitofish</name>
    <name type="synonym">Heterandria affinis</name>
    <dbReference type="NCBI Taxonomy" id="33528"/>
    <lineage>
        <taxon>Eukaryota</taxon>
        <taxon>Metazoa</taxon>
        <taxon>Chordata</taxon>
        <taxon>Craniata</taxon>
        <taxon>Vertebrata</taxon>
        <taxon>Euteleostomi</taxon>
        <taxon>Actinopterygii</taxon>
        <taxon>Neopterygii</taxon>
        <taxon>Teleostei</taxon>
        <taxon>Neoteleostei</taxon>
        <taxon>Acanthomorphata</taxon>
        <taxon>Ovalentaria</taxon>
        <taxon>Atherinomorphae</taxon>
        <taxon>Cyprinodontiformes</taxon>
        <taxon>Poeciliidae</taxon>
        <taxon>Poeciliinae</taxon>
        <taxon>Gambusia</taxon>
    </lineage>
</organism>
<protein>
    <submittedName>
        <fullName evidence="2">Uncharacterized protein</fullName>
    </submittedName>
</protein>
<keyword evidence="3" id="KW-1185">Reference proteome</keyword>
<proteinExistence type="predicted"/>
<dbReference type="EMBL" id="NHOQ01002459">
    <property type="protein sequence ID" value="PWA16870.1"/>
    <property type="molecule type" value="Genomic_DNA"/>
</dbReference>
<feature type="region of interest" description="Disordered" evidence="1">
    <location>
        <begin position="36"/>
        <end position="57"/>
    </location>
</feature>
<dbReference type="AlphaFoldDB" id="A0A315V0H1"/>
<gene>
    <name evidence="2" type="ORF">CCH79_00012658</name>
</gene>
<evidence type="ECO:0000256" key="1">
    <source>
        <dbReference type="SAM" id="MobiDB-lite"/>
    </source>
</evidence>
<name>A0A315V0H1_GAMAF</name>
<accession>A0A315V0H1</accession>
<comment type="caution">
    <text evidence="2">The sequence shown here is derived from an EMBL/GenBank/DDBJ whole genome shotgun (WGS) entry which is preliminary data.</text>
</comment>
<sequence>MQTRDVWRCSTTDPGALCAMTRWILNLPTCCASSWASSAASPGHTVPSLAKDKVTSG</sequence>
<dbReference type="Proteomes" id="UP000250572">
    <property type="component" value="Unassembled WGS sequence"/>
</dbReference>
<evidence type="ECO:0000313" key="2">
    <source>
        <dbReference type="EMBL" id="PWA16870.1"/>
    </source>
</evidence>